<reference evidence="1" key="1">
    <citation type="journal article" date="2015" name="Nature">
        <title>Complex archaea that bridge the gap between prokaryotes and eukaryotes.</title>
        <authorList>
            <person name="Spang A."/>
            <person name="Saw J.H."/>
            <person name="Jorgensen S.L."/>
            <person name="Zaremba-Niedzwiedzka K."/>
            <person name="Martijn J."/>
            <person name="Lind A.E."/>
            <person name="van Eijk R."/>
            <person name="Schleper C."/>
            <person name="Guy L."/>
            <person name="Ettema T.J."/>
        </authorList>
    </citation>
    <scope>NUCLEOTIDE SEQUENCE</scope>
</reference>
<dbReference type="AlphaFoldDB" id="A0A0F9S1K4"/>
<organism evidence="1">
    <name type="scientific">marine sediment metagenome</name>
    <dbReference type="NCBI Taxonomy" id="412755"/>
    <lineage>
        <taxon>unclassified sequences</taxon>
        <taxon>metagenomes</taxon>
        <taxon>ecological metagenomes</taxon>
    </lineage>
</organism>
<sequence>MVDKILAKELVDYSKSDKLLEWQRLIPWINNFAQKKAKGIFKQNLAVKALADYLAKDVLERYAGRRGGISMDAATKLLFGTLMLRHLMPRINRTAEKMKKMGLNKGKLVKEHPDKNVFRHLMR</sequence>
<gene>
    <name evidence="1" type="ORF">LCGC14_0510360</name>
</gene>
<name>A0A0F9S1K4_9ZZZZ</name>
<evidence type="ECO:0000313" key="1">
    <source>
        <dbReference type="EMBL" id="KKN62625.1"/>
    </source>
</evidence>
<proteinExistence type="predicted"/>
<comment type="caution">
    <text evidence="1">The sequence shown here is derived from an EMBL/GenBank/DDBJ whole genome shotgun (WGS) entry which is preliminary data.</text>
</comment>
<accession>A0A0F9S1K4</accession>
<protein>
    <submittedName>
        <fullName evidence="1">Uncharacterized protein</fullName>
    </submittedName>
</protein>
<dbReference type="EMBL" id="LAZR01000618">
    <property type="protein sequence ID" value="KKN62625.1"/>
    <property type="molecule type" value="Genomic_DNA"/>
</dbReference>